<keyword evidence="5 12" id="KW-0418">Kinase</keyword>
<feature type="domain" description="PASTA" evidence="11">
    <location>
        <begin position="469"/>
        <end position="536"/>
    </location>
</feature>
<dbReference type="PATRIC" id="fig|85874.4.peg.575"/>
<evidence type="ECO:0000256" key="1">
    <source>
        <dbReference type="ARBA" id="ARBA00012513"/>
    </source>
</evidence>
<dbReference type="CDD" id="cd06577">
    <property type="entry name" value="PASTA_pknB"/>
    <property type="match status" value="3"/>
</dbReference>
<dbReference type="InterPro" id="IPR000719">
    <property type="entry name" value="Prot_kinase_dom"/>
</dbReference>
<evidence type="ECO:0000256" key="2">
    <source>
        <dbReference type="ARBA" id="ARBA00022527"/>
    </source>
</evidence>
<feature type="domain" description="Protein kinase" evidence="10">
    <location>
        <begin position="10"/>
        <end position="273"/>
    </location>
</feature>
<evidence type="ECO:0000313" key="12">
    <source>
        <dbReference type="EMBL" id="KUK36137.1"/>
    </source>
</evidence>
<dbReference type="SMART" id="SM00740">
    <property type="entry name" value="PASTA"/>
    <property type="match status" value="3"/>
</dbReference>
<dbReference type="PROSITE" id="PS00108">
    <property type="entry name" value="PROTEIN_KINASE_ST"/>
    <property type="match status" value="1"/>
</dbReference>
<dbReference type="InterPro" id="IPR005543">
    <property type="entry name" value="PASTA_dom"/>
</dbReference>
<evidence type="ECO:0000256" key="3">
    <source>
        <dbReference type="ARBA" id="ARBA00022679"/>
    </source>
</evidence>
<evidence type="ECO:0000256" key="4">
    <source>
        <dbReference type="ARBA" id="ARBA00022741"/>
    </source>
</evidence>
<dbReference type="Gene3D" id="3.30.200.20">
    <property type="entry name" value="Phosphorylase Kinase, domain 1"/>
    <property type="match status" value="1"/>
</dbReference>
<reference evidence="13" key="1">
    <citation type="journal article" date="2015" name="MBio">
        <title>Genome-Resolved Metagenomic Analysis Reveals Roles for Candidate Phyla and Other Microbial Community Members in Biogeochemical Transformations in Oil Reservoirs.</title>
        <authorList>
            <person name="Hu P."/>
            <person name="Tom L."/>
            <person name="Singh A."/>
            <person name="Thomas B.C."/>
            <person name="Baker B.J."/>
            <person name="Piceno Y.M."/>
            <person name="Andersen G.L."/>
            <person name="Banfield J.F."/>
        </authorList>
    </citation>
    <scope>NUCLEOTIDE SEQUENCE [LARGE SCALE GENOMIC DNA]</scope>
</reference>
<keyword evidence="3" id="KW-0808">Transferase</keyword>
<dbReference type="EC" id="2.7.11.1" evidence="1"/>
<name>A0A101FFQ2_9THEO</name>
<dbReference type="CDD" id="cd14014">
    <property type="entry name" value="STKc_PknB_like"/>
    <property type="match status" value="1"/>
</dbReference>
<dbReference type="SUPFAM" id="SSF56112">
    <property type="entry name" value="Protein kinase-like (PK-like)"/>
    <property type="match status" value="1"/>
</dbReference>
<dbReference type="InterPro" id="IPR011009">
    <property type="entry name" value="Kinase-like_dom_sf"/>
</dbReference>
<proteinExistence type="predicted"/>
<comment type="catalytic activity">
    <reaction evidence="7">
        <text>L-threonyl-[protein] + ATP = O-phospho-L-threonyl-[protein] + ADP + H(+)</text>
        <dbReference type="Rhea" id="RHEA:46608"/>
        <dbReference type="Rhea" id="RHEA-COMP:11060"/>
        <dbReference type="Rhea" id="RHEA-COMP:11605"/>
        <dbReference type="ChEBI" id="CHEBI:15378"/>
        <dbReference type="ChEBI" id="CHEBI:30013"/>
        <dbReference type="ChEBI" id="CHEBI:30616"/>
        <dbReference type="ChEBI" id="CHEBI:61977"/>
        <dbReference type="ChEBI" id="CHEBI:456216"/>
        <dbReference type="EC" id="2.7.11.1"/>
    </reaction>
</comment>
<dbReference type="InterPro" id="IPR008271">
    <property type="entry name" value="Ser/Thr_kinase_AS"/>
</dbReference>
<dbReference type="NCBIfam" id="NF033483">
    <property type="entry name" value="PknB_PASTA_kin"/>
    <property type="match status" value="1"/>
</dbReference>
<feature type="transmembrane region" description="Helical" evidence="9">
    <location>
        <begin position="308"/>
        <end position="329"/>
    </location>
</feature>
<dbReference type="PROSITE" id="PS51178">
    <property type="entry name" value="PASTA"/>
    <property type="match status" value="3"/>
</dbReference>
<dbReference type="PROSITE" id="PS50011">
    <property type="entry name" value="PROTEIN_KINASE_DOM"/>
    <property type="match status" value="1"/>
</dbReference>
<keyword evidence="9" id="KW-0812">Transmembrane</keyword>
<dbReference type="PANTHER" id="PTHR43289:SF34">
    <property type="entry name" value="SERINE_THREONINE-PROTEIN KINASE YBDM-RELATED"/>
    <property type="match status" value="1"/>
</dbReference>
<dbReference type="PANTHER" id="PTHR43289">
    <property type="entry name" value="MITOGEN-ACTIVATED PROTEIN KINASE KINASE KINASE 20-RELATED"/>
    <property type="match status" value="1"/>
</dbReference>
<comment type="catalytic activity">
    <reaction evidence="8">
        <text>L-seryl-[protein] + ATP = O-phospho-L-seryl-[protein] + ADP + H(+)</text>
        <dbReference type="Rhea" id="RHEA:17989"/>
        <dbReference type="Rhea" id="RHEA-COMP:9863"/>
        <dbReference type="Rhea" id="RHEA-COMP:11604"/>
        <dbReference type="ChEBI" id="CHEBI:15378"/>
        <dbReference type="ChEBI" id="CHEBI:29999"/>
        <dbReference type="ChEBI" id="CHEBI:30616"/>
        <dbReference type="ChEBI" id="CHEBI:83421"/>
        <dbReference type="ChEBI" id="CHEBI:456216"/>
        <dbReference type="EC" id="2.7.11.1"/>
    </reaction>
</comment>
<dbReference type="SUPFAM" id="SSF54184">
    <property type="entry name" value="Penicillin-binding protein 2x (pbp-2x), c-terminal domain"/>
    <property type="match status" value="1"/>
</dbReference>
<keyword evidence="2" id="KW-0723">Serine/threonine-protein kinase</keyword>
<dbReference type="Gene3D" id="1.10.510.10">
    <property type="entry name" value="Transferase(Phosphotransferase) domain 1"/>
    <property type="match status" value="1"/>
</dbReference>
<dbReference type="Pfam" id="PF00069">
    <property type="entry name" value="Pkinase"/>
    <property type="match status" value="1"/>
</dbReference>
<evidence type="ECO:0000259" key="11">
    <source>
        <dbReference type="PROSITE" id="PS51178"/>
    </source>
</evidence>
<feature type="domain" description="PASTA" evidence="11">
    <location>
        <begin position="400"/>
        <end position="466"/>
    </location>
</feature>
<gene>
    <name evidence="12" type="ORF">XD66_1156</name>
</gene>
<keyword evidence="4" id="KW-0547">Nucleotide-binding</keyword>
<dbReference type="SMART" id="SM00220">
    <property type="entry name" value="S_TKc"/>
    <property type="match status" value="1"/>
</dbReference>
<sequence length="609" mass="67423">MKGKMLSNRYEIITKIGAGGMANVYQARCTVLNRIVTVKILREELAEDKDFVRRFQMEAQAVASLSHPNIVSIYDVGEEDGLPYLVMEYVEGINLKEMIRRRGALPPSEAISIGVQVCAALEHAHSKGIIHRDIKPHNILVTPGGRVKVTDFGLARVLSIPSATVTQSGTVMGSVHYFSPEQARGEEATPQSDIYSLGVVLYEAVSGKVPFQGDNPISIALKHLQEDPPGLRDENPAIPEELEEIILRAMSKSPAKRFQSAREMQKALSDGFISEDYENYTEERTHYLAPVSKNQVGIERRKRRLHPAAIGTLVLLFLIFLAGAVWGFFKWYFGETVAVPEVVGYSQAEAEQKLKAAGLEAEVLTTYEEDSDEGIVVRQLPAAGMKVKKGRLVQIWVNKGKPLVWLPETTGTPEREAKIALESRGFQVRITREHSETVPEGYVIRQTPAGDRNYTEGSLITLVVSEGPVPRNIPVPKLIGLTVEQAKATLEAVGLVLGEVREQPSEKYEQGVIISQSIEPGTLIRKGDPVDVVQSSGLIEEPEVKTLDFRVHNTGEVRVVIKDAKGTRVAYQQIHEAGDRVKIPFEVYAPGEIEVYFQGQLVDKYKIDD</sequence>
<dbReference type="AlphaFoldDB" id="A0A101FFQ2"/>
<feature type="domain" description="PASTA" evidence="11">
    <location>
        <begin position="334"/>
        <end position="399"/>
    </location>
</feature>
<dbReference type="FunFam" id="3.30.200.20:FF:000035">
    <property type="entry name" value="Serine/threonine protein kinase Stk1"/>
    <property type="match status" value="1"/>
</dbReference>
<evidence type="ECO:0000256" key="7">
    <source>
        <dbReference type="ARBA" id="ARBA00047899"/>
    </source>
</evidence>
<accession>A0A101FFQ2</accession>
<evidence type="ECO:0000256" key="9">
    <source>
        <dbReference type="SAM" id="Phobius"/>
    </source>
</evidence>
<keyword evidence="6" id="KW-0067">ATP-binding</keyword>
<dbReference type="Pfam" id="PF03793">
    <property type="entry name" value="PASTA"/>
    <property type="match status" value="3"/>
</dbReference>
<organism evidence="12 13">
    <name type="scientific">Thermacetogenium phaeum</name>
    <dbReference type="NCBI Taxonomy" id="85874"/>
    <lineage>
        <taxon>Bacteria</taxon>
        <taxon>Bacillati</taxon>
        <taxon>Bacillota</taxon>
        <taxon>Clostridia</taxon>
        <taxon>Thermoanaerobacterales</taxon>
        <taxon>Thermoanaerobacteraceae</taxon>
        <taxon>Thermacetogenium</taxon>
    </lineage>
</organism>
<evidence type="ECO:0000256" key="5">
    <source>
        <dbReference type="ARBA" id="ARBA00022777"/>
    </source>
</evidence>
<dbReference type="GO" id="GO:0004674">
    <property type="term" value="F:protein serine/threonine kinase activity"/>
    <property type="evidence" value="ECO:0007669"/>
    <property type="project" value="UniProtKB-KW"/>
</dbReference>
<comment type="caution">
    <text evidence="12">The sequence shown here is derived from an EMBL/GenBank/DDBJ whole genome shotgun (WGS) entry which is preliminary data.</text>
</comment>
<dbReference type="EMBL" id="LGFO01000157">
    <property type="protein sequence ID" value="KUK36137.1"/>
    <property type="molecule type" value="Genomic_DNA"/>
</dbReference>
<evidence type="ECO:0000259" key="10">
    <source>
        <dbReference type="PROSITE" id="PS50011"/>
    </source>
</evidence>
<evidence type="ECO:0000313" key="13">
    <source>
        <dbReference type="Proteomes" id="UP000053326"/>
    </source>
</evidence>
<dbReference type="GO" id="GO:0005524">
    <property type="term" value="F:ATP binding"/>
    <property type="evidence" value="ECO:0007669"/>
    <property type="project" value="UniProtKB-KW"/>
</dbReference>
<evidence type="ECO:0000256" key="8">
    <source>
        <dbReference type="ARBA" id="ARBA00048679"/>
    </source>
</evidence>
<dbReference type="Gene3D" id="3.30.10.20">
    <property type="match status" value="3"/>
</dbReference>
<keyword evidence="9" id="KW-0472">Membrane</keyword>
<keyword evidence="9" id="KW-1133">Transmembrane helix</keyword>
<dbReference type="FunFam" id="1.10.510.10:FF:000021">
    <property type="entry name" value="Serine/threonine protein kinase"/>
    <property type="match status" value="1"/>
</dbReference>
<dbReference type="Proteomes" id="UP000053326">
    <property type="component" value="Unassembled WGS sequence"/>
</dbReference>
<evidence type="ECO:0000256" key="6">
    <source>
        <dbReference type="ARBA" id="ARBA00022840"/>
    </source>
</evidence>
<protein>
    <recommendedName>
        <fullName evidence="1">non-specific serine/threonine protein kinase</fullName>
        <ecNumber evidence="1">2.7.11.1</ecNumber>
    </recommendedName>
</protein>